<proteinExistence type="predicted"/>
<reference evidence="3" key="1">
    <citation type="journal article" date="2015" name="Nature">
        <title>Complex archaea that bridge the gap between prokaryotes and eukaryotes.</title>
        <authorList>
            <person name="Spang A."/>
            <person name="Saw J.H."/>
            <person name="Jorgensen S.L."/>
            <person name="Zaremba-Niedzwiedzka K."/>
            <person name="Martijn J."/>
            <person name="Lind A.E."/>
            <person name="van Eijk R."/>
            <person name="Schleper C."/>
            <person name="Guy L."/>
            <person name="Ettema T.J."/>
        </authorList>
    </citation>
    <scope>NUCLEOTIDE SEQUENCE</scope>
</reference>
<comment type="caution">
    <text evidence="3">The sequence shown here is derived from an EMBL/GenBank/DDBJ whole genome shotgun (WGS) entry which is preliminary data.</text>
</comment>
<evidence type="ECO:0000313" key="3">
    <source>
        <dbReference type="EMBL" id="KKL53479.1"/>
    </source>
</evidence>
<dbReference type="GO" id="GO:0009116">
    <property type="term" value="P:nucleoside metabolic process"/>
    <property type="evidence" value="ECO:0007669"/>
    <property type="project" value="InterPro"/>
</dbReference>
<dbReference type="InterPro" id="IPR023010">
    <property type="entry name" value="GcvPA"/>
</dbReference>
<dbReference type="InterPro" id="IPR015421">
    <property type="entry name" value="PyrdxlP-dep_Trfase_major"/>
</dbReference>
<name>A0A0F9CW12_9ZZZZ</name>
<dbReference type="Gene3D" id="3.40.640.10">
    <property type="entry name" value="Type I PLP-dependent aspartate aminotransferase-like (Major domain)"/>
    <property type="match status" value="1"/>
</dbReference>
<dbReference type="GO" id="GO:0004375">
    <property type="term" value="F:glycine dehydrogenase (decarboxylating) activity"/>
    <property type="evidence" value="ECO:0007669"/>
    <property type="project" value="InterPro"/>
</dbReference>
<dbReference type="Pfam" id="PF02347">
    <property type="entry name" value="GDC-P"/>
    <property type="match status" value="1"/>
</dbReference>
<dbReference type="PANTHER" id="PTHR42806:SF1">
    <property type="entry name" value="GLYCINE DEHYDROGENASE (DECARBOXYLATING)"/>
    <property type="match status" value="1"/>
</dbReference>
<accession>A0A0F9CW12</accession>
<protein>
    <recommendedName>
        <fullName evidence="2">Glycine cleavage system P-protein N-terminal domain-containing protein</fullName>
    </recommendedName>
</protein>
<dbReference type="PANTHER" id="PTHR42806">
    <property type="entry name" value="GLYCINE CLEAVAGE SYSTEM P-PROTEIN"/>
    <property type="match status" value="1"/>
</dbReference>
<feature type="non-terminal residue" evidence="3">
    <location>
        <position position="325"/>
    </location>
</feature>
<gene>
    <name evidence="3" type="ORF">LCGC14_2275010</name>
</gene>
<dbReference type="NCBIfam" id="NF001696">
    <property type="entry name" value="PRK00451.1"/>
    <property type="match status" value="1"/>
</dbReference>
<feature type="domain" description="Glycine cleavage system P-protein N-terminal" evidence="2">
    <location>
        <begin position="9"/>
        <end position="325"/>
    </location>
</feature>
<sequence>MTASSPHPYIPNTDDDRRAMLDVIDAASADELFADIPPKLRIDGLDLPPALPEQELVREMTALAARNQVPGDGMACFLGAGAYRHFIPSVVGHVIGRSEFYSAYTPYQPEISQGTLQTMFELQSMVCELTGMDVANAGMYDGASALAEACLMACNVTGRSRIAILDSVHPAYADVVRTYARGRDLAVDVVSDGGLSQEHACLAVQHPNFFGCLEDVWQREAAAHAAGALLIAVTDPISLGLLAPPGDYGADIAVAEGQSLGWPVAFGGPYLGLFACRQQYLRRMPGRIVGRTSDLDGRTGYVLTLQTREQHIRRERATSNICTSQ</sequence>
<dbReference type="EMBL" id="LAZR01031530">
    <property type="protein sequence ID" value="KKL53479.1"/>
    <property type="molecule type" value="Genomic_DNA"/>
</dbReference>
<dbReference type="InterPro" id="IPR049315">
    <property type="entry name" value="GDC-P_N"/>
</dbReference>
<evidence type="ECO:0000256" key="1">
    <source>
        <dbReference type="ARBA" id="ARBA00023002"/>
    </source>
</evidence>
<dbReference type="AlphaFoldDB" id="A0A0F9CW12"/>
<organism evidence="3">
    <name type="scientific">marine sediment metagenome</name>
    <dbReference type="NCBI Taxonomy" id="412755"/>
    <lineage>
        <taxon>unclassified sequences</taxon>
        <taxon>metagenomes</taxon>
        <taxon>ecological metagenomes</taxon>
    </lineage>
</organism>
<evidence type="ECO:0000259" key="2">
    <source>
        <dbReference type="Pfam" id="PF02347"/>
    </source>
</evidence>
<dbReference type="SUPFAM" id="SSF53383">
    <property type="entry name" value="PLP-dependent transferases"/>
    <property type="match status" value="1"/>
</dbReference>
<keyword evidence="1" id="KW-0560">Oxidoreductase</keyword>
<dbReference type="InterPro" id="IPR015424">
    <property type="entry name" value="PyrdxlP-dep_Trfase"/>
</dbReference>